<organism evidence="2 3">
    <name type="scientific">Nocardia mexicana</name>
    <dbReference type="NCBI Taxonomy" id="279262"/>
    <lineage>
        <taxon>Bacteria</taxon>
        <taxon>Bacillati</taxon>
        <taxon>Actinomycetota</taxon>
        <taxon>Actinomycetes</taxon>
        <taxon>Mycobacteriales</taxon>
        <taxon>Nocardiaceae</taxon>
        <taxon>Nocardia</taxon>
    </lineage>
</organism>
<evidence type="ECO:0000259" key="1">
    <source>
        <dbReference type="Pfam" id="PF02538"/>
    </source>
</evidence>
<dbReference type="InterPro" id="IPR045079">
    <property type="entry name" value="Oxoprolinase-like"/>
</dbReference>
<name>A0A370HGM2_9NOCA</name>
<dbReference type="RefSeq" id="WP_174556857.1">
    <property type="nucleotide sequence ID" value="NZ_QQAZ01000001.1"/>
</dbReference>
<keyword evidence="3" id="KW-1185">Reference proteome</keyword>
<dbReference type="PANTHER" id="PTHR11365">
    <property type="entry name" value="5-OXOPROLINASE RELATED"/>
    <property type="match status" value="1"/>
</dbReference>
<dbReference type="InterPro" id="IPR003692">
    <property type="entry name" value="Hydantoinase_B"/>
</dbReference>
<dbReference type="GO" id="GO:0005829">
    <property type="term" value="C:cytosol"/>
    <property type="evidence" value="ECO:0007669"/>
    <property type="project" value="TreeGrafter"/>
</dbReference>
<sequence length="666" mass="70499">MPAVPVAGSERFAVQPESLATDTRAVGAVALHRVDPDEVTALDPLTYEVVRHRLAAITEEMGDAIKRMSGSVVVTDCNDFGAAILDETGDTVQVGLYNMQLAASVDMAAKWTLHHRSSNPGFGPGDLFLCNDPWVGGGLHQNDVTVLAPLFHDGELFGWTAAVAHQVDLGGVSPGSWSVDGRDVFWESIPTPPVKIVENGRLRADVEDAYLRRSRVPKLVALDLRAKIGANNVAHDRLHALIGKYGARTVKAVMKRMMNDAETRVRAKLAELPDGSWGAVAHQDGGRAGDRAIHKIVLTMTKSGDRLTFDFTGTDPQVDGIINCTLAGLRGGIMPVLLTMLCPDIPWAPGGIYRAIGIISEPGTLNNCTFPAGIGKASVASAWATQNAVSETVAAMLATHPVHSRQLMSVCCGTWDLTLLAGVDQRGGGFVTMLCDAMAGGLGAKIDGDGVDTGGENCIPMGRVADVEINEFSFPILYLWRREETDSGGPGRYRGGVGASSCFIPHDTGPDGLHLVVSAPGKAVPQAPGLSGGYPAATQHDLLIRDSAVRAAFAAGRIPAAFDDMGGRRDVVPPHLETALGADDVYYTHWQGGGGIGDPFLREPEMVAADVQAHKVSPDAARHVYGVVLDDQAHPDLDRTAAYRQQARAERAGATTTLTIIPGERP</sequence>
<dbReference type="AlphaFoldDB" id="A0A370HGM2"/>
<gene>
    <name evidence="2" type="ORF">DFR68_101773</name>
</gene>
<evidence type="ECO:0000313" key="3">
    <source>
        <dbReference type="Proteomes" id="UP000255355"/>
    </source>
</evidence>
<dbReference type="Pfam" id="PF02538">
    <property type="entry name" value="Hydantoinase_B"/>
    <property type="match status" value="1"/>
</dbReference>
<comment type="caution">
    <text evidence="2">The sequence shown here is derived from an EMBL/GenBank/DDBJ whole genome shotgun (WGS) entry which is preliminary data.</text>
</comment>
<dbReference type="STRING" id="1210089.GCA_001613165_01941"/>
<proteinExistence type="predicted"/>
<protein>
    <submittedName>
        <fullName evidence="2">N-methylhydantoinase B</fullName>
    </submittedName>
</protein>
<feature type="domain" description="Hydantoinase B/oxoprolinase" evidence="1">
    <location>
        <begin position="43"/>
        <end position="599"/>
    </location>
</feature>
<reference evidence="2 3" key="1">
    <citation type="submission" date="2018-07" db="EMBL/GenBank/DDBJ databases">
        <title>Genomic Encyclopedia of Type Strains, Phase IV (KMG-IV): sequencing the most valuable type-strain genomes for metagenomic binning, comparative biology and taxonomic classification.</title>
        <authorList>
            <person name="Goeker M."/>
        </authorList>
    </citation>
    <scope>NUCLEOTIDE SEQUENCE [LARGE SCALE GENOMIC DNA]</scope>
    <source>
        <strain evidence="2 3">DSM 44952</strain>
    </source>
</reference>
<dbReference type="GO" id="GO:0006749">
    <property type="term" value="P:glutathione metabolic process"/>
    <property type="evidence" value="ECO:0007669"/>
    <property type="project" value="TreeGrafter"/>
</dbReference>
<dbReference type="GO" id="GO:0017168">
    <property type="term" value="F:5-oxoprolinase (ATP-hydrolyzing) activity"/>
    <property type="evidence" value="ECO:0007669"/>
    <property type="project" value="TreeGrafter"/>
</dbReference>
<dbReference type="Proteomes" id="UP000255355">
    <property type="component" value="Unassembled WGS sequence"/>
</dbReference>
<dbReference type="PANTHER" id="PTHR11365:SF23">
    <property type="entry name" value="HYPOTHETICAL 5-OXOPROLINASE (EUROFUNG)-RELATED"/>
    <property type="match status" value="1"/>
</dbReference>
<accession>A0A370HGM2</accession>
<dbReference type="EMBL" id="QQAZ01000001">
    <property type="protein sequence ID" value="RDI55936.1"/>
    <property type="molecule type" value="Genomic_DNA"/>
</dbReference>
<evidence type="ECO:0000313" key="2">
    <source>
        <dbReference type="EMBL" id="RDI55936.1"/>
    </source>
</evidence>